<dbReference type="RefSeq" id="XP_046048450.1">
    <property type="nucleotide sequence ID" value="XM_046199557.1"/>
</dbReference>
<gene>
    <name evidence="1" type="ORF">BKA55DRAFT_690768</name>
</gene>
<sequence length="160" mass="18338">MAPNIGHSIRLMLSSSLRGDGEAMLLTQDDDHYEHDAEDDIDPGANNELRKHVDDFAAALKKKQPMTEIDKIFNEKLSEMVYGSNMIETVGSSFDVTIKLCHDIFAGGIDADDAEISDRDPTYQAIRRELIEKNKPSRHEDVLRTRREIVYEYLCRRILR</sequence>
<dbReference type="OrthoDB" id="10544546at2759"/>
<evidence type="ECO:0000313" key="2">
    <source>
        <dbReference type="Proteomes" id="UP000720189"/>
    </source>
</evidence>
<accession>A0A9P9K954</accession>
<reference evidence="1" key="1">
    <citation type="journal article" date="2021" name="Nat. Commun.">
        <title>Genetic determinants of endophytism in the Arabidopsis root mycobiome.</title>
        <authorList>
            <person name="Mesny F."/>
            <person name="Miyauchi S."/>
            <person name="Thiergart T."/>
            <person name="Pickel B."/>
            <person name="Atanasova L."/>
            <person name="Karlsson M."/>
            <person name="Huettel B."/>
            <person name="Barry K.W."/>
            <person name="Haridas S."/>
            <person name="Chen C."/>
            <person name="Bauer D."/>
            <person name="Andreopoulos W."/>
            <person name="Pangilinan J."/>
            <person name="LaButti K."/>
            <person name="Riley R."/>
            <person name="Lipzen A."/>
            <person name="Clum A."/>
            <person name="Drula E."/>
            <person name="Henrissat B."/>
            <person name="Kohler A."/>
            <person name="Grigoriev I.V."/>
            <person name="Martin F.M."/>
            <person name="Hacquard S."/>
        </authorList>
    </citation>
    <scope>NUCLEOTIDE SEQUENCE</scope>
    <source>
        <strain evidence="1">MPI-CAGE-AT-0023</strain>
    </source>
</reference>
<dbReference type="EMBL" id="JAGMUX010000009">
    <property type="protein sequence ID" value="KAH7248655.1"/>
    <property type="molecule type" value="Genomic_DNA"/>
</dbReference>
<name>A0A9P9K954_FUSRE</name>
<proteinExistence type="predicted"/>
<dbReference type="AlphaFoldDB" id="A0A9P9K954"/>
<dbReference type="GeneID" id="70229511"/>
<comment type="caution">
    <text evidence="1">The sequence shown here is derived from an EMBL/GenBank/DDBJ whole genome shotgun (WGS) entry which is preliminary data.</text>
</comment>
<evidence type="ECO:0000313" key="1">
    <source>
        <dbReference type="EMBL" id="KAH7248655.1"/>
    </source>
</evidence>
<protein>
    <submittedName>
        <fullName evidence="1">Uncharacterized protein</fullName>
    </submittedName>
</protein>
<keyword evidence="2" id="KW-1185">Reference proteome</keyword>
<dbReference type="Proteomes" id="UP000720189">
    <property type="component" value="Unassembled WGS sequence"/>
</dbReference>
<organism evidence="1 2">
    <name type="scientific">Fusarium redolens</name>
    <dbReference type="NCBI Taxonomy" id="48865"/>
    <lineage>
        <taxon>Eukaryota</taxon>
        <taxon>Fungi</taxon>
        <taxon>Dikarya</taxon>
        <taxon>Ascomycota</taxon>
        <taxon>Pezizomycotina</taxon>
        <taxon>Sordariomycetes</taxon>
        <taxon>Hypocreomycetidae</taxon>
        <taxon>Hypocreales</taxon>
        <taxon>Nectriaceae</taxon>
        <taxon>Fusarium</taxon>
        <taxon>Fusarium redolens species complex</taxon>
    </lineage>
</organism>